<reference evidence="4 5" key="1">
    <citation type="submission" date="2020-08" db="EMBL/GenBank/DDBJ databases">
        <title>Genomic Encyclopedia of Type Strains, Phase IV (KMG-IV): sequencing the most valuable type-strain genomes for metagenomic binning, comparative biology and taxonomic classification.</title>
        <authorList>
            <person name="Goeker M."/>
        </authorList>
    </citation>
    <scope>NUCLEOTIDE SEQUENCE [LARGE SCALE GENOMIC DNA]</scope>
    <source>
        <strain evidence="4 5">DSM 104969</strain>
    </source>
</reference>
<accession>A0A840CDV4</accession>
<dbReference type="Pfam" id="PF13102">
    <property type="entry name" value="Phage_int_SAM_5"/>
    <property type="match status" value="1"/>
</dbReference>
<dbReference type="RefSeq" id="WP_246347943.1">
    <property type="nucleotide sequence ID" value="NZ_JACIEP010000001.1"/>
</dbReference>
<sequence>MKFNVSKFKLVMRLDKLAKSSNKAPICLRITKDRRSFYRTILHVEPEYWDVKNEIVKKQHPNVIELNALLDKRVAEIKKEISLLEITDDSANISVIRNKLDNRTSFDVFEYADKEMDRMYKRGQYATYKKYKSVIMKLKEYLKKDALPIKNVTLEFIKQYENHLMNKKNNNRNTTTVNLKAIAKLVNDIYNNYDLDQSKNPFKKFKMKRELTE</sequence>
<comment type="caution">
    <text evidence="4">The sequence shown here is derived from an EMBL/GenBank/DDBJ whole genome shotgun (WGS) entry which is preliminary data.</text>
</comment>
<dbReference type="InterPro" id="IPR025269">
    <property type="entry name" value="SAM-like_dom"/>
</dbReference>
<evidence type="ECO:0000256" key="1">
    <source>
        <dbReference type="ARBA" id="ARBA00023125"/>
    </source>
</evidence>
<proteinExistence type="predicted"/>
<dbReference type="Pfam" id="PF17293">
    <property type="entry name" value="Arm-DNA-bind_5"/>
    <property type="match status" value="1"/>
</dbReference>
<dbReference type="Gene3D" id="1.10.150.130">
    <property type="match status" value="1"/>
</dbReference>
<evidence type="ECO:0008006" key="6">
    <source>
        <dbReference type="Google" id="ProtNLM"/>
    </source>
</evidence>
<evidence type="ECO:0000313" key="4">
    <source>
        <dbReference type="EMBL" id="MBB4034157.1"/>
    </source>
</evidence>
<dbReference type="EMBL" id="JACIEP010000001">
    <property type="protein sequence ID" value="MBB4034157.1"/>
    <property type="molecule type" value="Genomic_DNA"/>
</dbReference>
<feature type="domain" description="Phage integrase SAM-like" evidence="2">
    <location>
        <begin position="108"/>
        <end position="196"/>
    </location>
</feature>
<organism evidence="4 5">
    <name type="scientific">Dysgonomonas hofstadii</name>
    <dbReference type="NCBI Taxonomy" id="637886"/>
    <lineage>
        <taxon>Bacteria</taxon>
        <taxon>Pseudomonadati</taxon>
        <taxon>Bacteroidota</taxon>
        <taxon>Bacteroidia</taxon>
        <taxon>Bacteroidales</taxon>
        <taxon>Dysgonomonadaceae</taxon>
        <taxon>Dysgonomonas</taxon>
    </lineage>
</organism>
<evidence type="ECO:0000259" key="3">
    <source>
        <dbReference type="Pfam" id="PF17293"/>
    </source>
</evidence>
<gene>
    <name evidence="4" type="ORF">GGR21_000042</name>
</gene>
<protein>
    <recommendedName>
        <fullName evidence="6">Phage integrase SAM-like domain-containing protein</fullName>
    </recommendedName>
</protein>
<evidence type="ECO:0000313" key="5">
    <source>
        <dbReference type="Proteomes" id="UP000555103"/>
    </source>
</evidence>
<keyword evidence="5" id="KW-1185">Reference proteome</keyword>
<dbReference type="Proteomes" id="UP000555103">
    <property type="component" value="Unassembled WGS sequence"/>
</dbReference>
<dbReference type="GO" id="GO:0003677">
    <property type="term" value="F:DNA binding"/>
    <property type="evidence" value="ECO:0007669"/>
    <property type="project" value="UniProtKB-KW"/>
</dbReference>
<dbReference type="InterPro" id="IPR010998">
    <property type="entry name" value="Integrase_recombinase_N"/>
</dbReference>
<dbReference type="InterPro" id="IPR035386">
    <property type="entry name" value="Arm-DNA-bind_5"/>
</dbReference>
<dbReference type="AlphaFoldDB" id="A0A840CDV4"/>
<name>A0A840CDV4_9BACT</name>
<evidence type="ECO:0000259" key="2">
    <source>
        <dbReference type="Pfam" id="PF13102"/>
    </source>
</evidence>
<feature type="domain" description="Arm DNA-binding" evidence="3">
    <location>
        <begin position="18"/>
        <end position="90"/>
    </location>
</feature>
<keyword evidence="1" id="KW-0238">DNA-binding</keyword>